<dbReference type="GO" id="GO:0016787">
    <property type="term" value="F:hydrolase activity"/>
    <property type="evidence" value="ECO:0007669"/>
    <property type="project" value="UniProtKB-KW"/>
</dbReference>
<dbReference type="PANTHER" id="PTHR31290:SF5">
    <property type="entry name" value="UV-DAMAGE ENDONUCLEASE"/>
    <property type="match status" value="1"/>
</dbReference>
<evidence type="ECO:0000256" key="5">
    <source>
        <dbReference type="ARBA" id="ARBA00022801"/>
    </source>
</evidence>
<dbReference type="InterPro" id="IPR004601">
    <property type="entry name" value="UvdE"/>
</dbReference>
<evidence type="ECO:0000256" key="6">
    <source>
        <dbReference type="ARBA" id="ARBA00023204"/>
    </source>
</evidence>
<dbReference type="SUPFAM" id="SSF51658">
    <property type="entry name" value="Xylose isomerase-like"/>
    <property type="match status" value="1"/>
</dbReference>
<dbReference type="InterPro" id="IPR036237">
    <property type="entry name" value="Xyl_isomerase-like_sf"/>
</dbReference>
<keyword evidence="4" id="KW-0228">DNA excision</keyword>
<keyword evidence="5" id="KW-0378">Hydrolase</keyword>
<dbReference type="AlphaFoldDB" id="A0A1T4VNY3"/>
<keyword evidence="1" id="KW-0540">Nuclease</keyword>
<proteinExistence type="predicted"/>
<keyword evidence="2 7" id="KW-0255">Endonuclease</keyword>
<dbReference type="EMBL" id="FUYA01000002">
    <property type="protein sequence ID" value="SKA66692.1"/>
    <property type="molecule type" value="Genomic_DNA"/>
</dbReference>
<dbReference type="OrthoDB" id="9782576at2"/>
<evidence type="ECO:0000313" key="7">
    <source>
        <dbReference type="EMBL" id="SKA66692.1"/>
    </source>
</evidence>
<sequence length="311" mass="34684">MIHRIGWACVTYQRGLSTNTTFRLQSLSPEKQIETALRNVDALEKISELMLEGGFRLFRIGQSLVPFASHPAVRDNPAFDWRAVLREPLAAIGEKFVPKGFRYSMHPAQFAVLNSPRPEVVKNTIAELSYSCEILEMMGLDTSHKLVVHGGAAYGDHDKALAQTAQVFHTLPDCLKDRIIFENDEHVFTLEQILALCEETGAPPVFDIFHHNLFPGNASSPDALTRLLQRVHALWRVDSRHGRPKVHLSSQMPDARIGKHSIMIDPPDTAQLCEALPFDADLMVEAKGKQDAAFEVQQQLLNAGCHIPPDA</sequence>
<keyword evidence="3" id="KW-0227">DNA damage</keyword>
<dbReference type="Pfam" id="PF03851">
    <property type="entry name" value="UvdE"/>
    <property type="match status" value="1"/>
</dbReference>
<protein>
    <submittedName>
        <fullName evidence="7">UV-damage endonuclease</fullName>
    </submittedName>
</protein>
<evidence type="ECO:0000313" key="8">
    <source>
        <dbReference type="Proteomes" id="UP000189733"/>
    </source>
</evidence>
<evidence type="ECO:0000256" key="3">
    <source>
        <dbReference type="ARBA" id="ARBA00022763"/>
    </source>
</evidence>
<keyword evidence="6" id="KW-0234">DNA repair</keyword>
<dbReference type="RefSeq" id="WP_078683965.1">
    <property type="nucleotide sequence ID" value="NZ_FUYA01000002.1"/>
</dbReference>
<name>A0A1T4VNY3_9BACT</name>
<evidence type="ECO:0000256" key="2">
    <source>
        <dbReference type="ARBA" id="ARBA00022759"/>
    </source>
</evidence>
<dbReference type="GO" id="GO:0006289">
    <property type="term" value="P:nucleotide-excision repair"/>
    <property type="evidence" value="ECO:0007669"/>
    <property type="project" value="InterPro"/>
</dbReference>
<dbReference type="GO" id="GO:0004519">
    <property type="term" value="F:endonuclease activity"/>
    <property type="evidence" value="ECO:0007669"/>
    <property type="project" value="UniProtKB-KW"/>
</dbReference>
<keyword evidence="8" id="KW-1185">Reference proteome</keyword>
<organism evidence="7 8">
    <name type="scientific">Desulfobaculum bizertense DSM 18034</name>
    <dbReference type="NCBI Taxonomy" id="1121442"/>
    <lineage>
        <taxon>Bacteria</taxon>
        <taxon>Pseudomonadati</taxon>
        <taxon>Thermodesulfobacteriota</taxon>
        <taxon>Desulfovibrionia</taxon>
        <taxon>Desulfovibrionales</taxon>
        <taxon>Desulfovibrionaceae</taxon>
        <taxon>Desulfobaculum</taxon>
    </lineage>
</organism>
<dbReference type="Gene3D" id="3.20.20.150">
    <property type="entry name" value="Divalent-metal-dependent TIM barrel enzymes"/>
    <property type="match status" value="1"/>
</dbReference>
<dbReference type="PANTHER" id="PTHR31290">
    <property type="entry name" value="UV-DAMAGE ENDONUCLEASE"/>
    <property type="match status" value="1"/>
</dbReference>
<evidence type="ECO:0000256" key="1">
    <source>
        <dbReference type="ARBA" id="ARBA00022722"/>
    </source>
</evidence>
<dbReference type="NCBIfam" id="TIGR00629">
    <property type="entry name" value="uvde"/>
    <property type="match status" value="1"/>
</dbReference>
<dbReference type="Proteomes" id="UP000189733">
    <property type="component" value="Unassembled WGS sequence"/>
</dbReference>
<reference evidence="7 8" key="1">
    <citation type="submission" date="2017-02" db="EMBL/GenBank/DDBJ databases">
        <authorList>
            <person name="Peterson S.W."/>
        </authorList>
    </citation>
    <scope>NUCLEOTIDE SEQUENCE [LARGE SCALE GENOMIC DNA]</scope>
    <source>
        <strain evidence="7 8">DSM 18034</strain>
    </source>
</reference>
<accession>A0A1T4VNY3</accession>
<gene>
    <name evidence="7" type="ORF">SAMN02745702_00646</name>
</gene>
<dbReference type="STRING" id="1121442.SAMN02745702_00646"/>
<dbReference type="GO" id="GO:0009411">
    <property type="term" value="P:response to UV"/>
    <property type="evidence" value="ECO:0007669"/>
    <property type="project" value="InterPro"/>
</dbReference>
<evidence type="ECO:0000256" key="4">
    <source>
        <dbReference type="ARBA" id="ARBA00022769"/>
    </source>
</evidence>